<dbReference type="AlphaFoldDB" id="A0A2T5IU12"/>
<keyword evidence="2" id="KW-1185">Reference proteome</keyword>
<dbReference type="Proteomes" id="UP000244223">
    <property type="component" value="Unassembled WGS sequence"/>
</dbReference>
<dbReference type="EMBL" id="QAON01000019">
    <property type="protein sequence ID" value="PTQ87371.1"/>
    <property type="molecule type" value="Genomic_DNA"/>
</dbReference>
<comment type="caution">
    <text evidence="1">The sequence shown here is derived from an EMBL/GenBank/DDBJ whole genome shotgun (WGS) entry which is preliminary data.</text>
</comment>
<organism evidence="1 2">
    <name type="scientific">Agitococcus lubricus</name>
    <dbReference type="NCBI Taxonomy" id="1077255"/>
    <lineage>
        <taxon>Bacteria</taxon>
        <taxon>Pseudomonadati</taxon>
        <taxon>Pseudomonadota</taxon>
        <taxon>Gammaproteobacteria</taxon>
        <taxon>Moraxellales</taxon>
        <taxon>Moraxellaceae</taxon>
        <taxon>Agitococcus</taxon>
    </lineage>
</organism>
<evidence type="ECO:0000313" key="1">
    <source>
        <dbReference type="EMBL" id="PTQ87371.1"/>
    </source>
</evidence>
<evidence type="ECO:0000313" key="2">
    <source>
        <dbReference type="Proteomes" id="UP000244223"/>
    </source>
</evidence>
<name>A0A2T5IU12_9GAMM</name>
<reference evidence="1 2" key="1">
    <citation type="submission" date="2018-04" db="EMBL/GenBank/DDBJ databases">
        <title>Genomic Encyclopedia of Archaeal and Bacterial Type Strains, Phase II (KMG-II): from individual species to whole genera.</title>
        <authorList>
            <person name="Goeker M."/>
        </authorList>
    </citation>
    <scope>NUCLEOTIDE SEQUENCE [LARGE SCALE GENOMIC DNA]</scope>
    <source>
        <strain evidence="1 2">DSM 5822</strain>
    </source>
</reference>
<accession>A0A2T5IU12</accession>
<protein>
    <submittedName>
        <fullName evidence="1">Uncharacterized protein</fullName>
    </submittedName>
</protein>
<gene>
    <name evidence="1" type="ORF">C8N29_11918</name>
</gene>
<proteinExistence type="predicted"/>
<sequence>MSNSFQYTKAILLDTSLKLSTEEKYFLIRLVDTYGYEKLKTNYFVDKTINELEELLGMSDYLIAKTRDSLIEKGYLIEPEIVGYTKVSRGRPRVRFAFATLIVSMINKLSKHKIEDDHAQRIESLLLWNDKGESHKELTPSNRILLAVLYAHANPCGAVYNLGVMQMAKLSGLKTRDRTEGQLEKLTKLCFILDRVSGTTGKYFFGNVKGEIFLNIFNDGLRRSGASANLILFLYNFNHEYTKNWSADKLLVHSNTRLTKASINEKTVNHLMFCLSDIKALINNEVLVNSLAWKRTVILPDCSWCSDLTDEANMVMHSIDEHRLLPLLLDSSLNTPALKKLLQHKIHYYASMMLSRHWNKITPKLIIIQPLFDELIEQLISKKNKINLLELATLLVADVEVKEQLVKELNENLVEFFHYCIYQLIFETAFLTKGLLEMLYKGEAVDFNSAVYSILSIGYDSNRRMKNFGVIAKFANKRPCHTYKTITLHRNNPVISNFQDLNFLQDDEHKAFRFYVKS</sequence>